<proteinExistence type="predicted"/>
<accession>A0ABQ6JUT8</accession>
<evidence type="ECO:0000313" key="3">
    <source>
        <dbReference type="Proteomes" id="UP001157069"/>
    </source>
</evidence>
<evidence type="ECO:0000313" key="2">
    <source>
        <dbReference type="EMBL" id="GMA91943.1"/>
    </source>
</evidence>
<feature type="domain" description="PIN like" evidence="1">
    <location>
        <begin position="182"/>
        <end position="241"/>
    </location>
</feature>
<gene>
    <name evidence="2" type="ORF">GCM10025869_24720</name>
</gene>
<protein>
    <recommendedName>
        <fullName evidence="1">PIN like domain-containing protein</fullName>
    </recommendedName>
</protein>
<dbReference type="EMBL" id="BSVA01000001">
    <property type="protein sequence ID" value="GMA91943.1"/>
    <property type="molecule type" value="Genomic_DNA"/>
</dbReference>
<dbReference type="Proteomes" id="UP001157069">
    <property type="component" value="Unassembled WGS sequence"/>
</dbReference>
<dbReference type="InterPro" id="IPR041578">
    <property type="entry name" value="PIN_8"/>
</dbReference>
<comment type="caution">
    <text evidence="2">The sequence shown here is derived from an EMBL/GenBank/DDBJ whole genome shotgun (WGS) entry which is preliminary data.</text>
</comment>
<keyword evidence="3" id="KW-1185">Reference proteome</keyword>
<sequence length="275" mass="29845">MRRPSPAATPVQRVRRVLARETTSGLEVLPSIAGSVGTESVISPAAESTSLWALGFDTNALFKIASHSKAATIIDGLDASPYHLVMPGQTAQEFWNNKVAGLPRVSGDIGSTFASLKGKVEQLDDALGLDMPLAAIEGALQEFEAVHQGLTSTRVNSGLKSLFEMLDRRARFPFVPRDAFLAIGQARYATKTPPGFKDSAPWLGDFFVWADFLLGLASVTSPRQGLVVMVTEDRKSDWEVRGHVHPILAGEVKALTGCRFQLWTVEQLRELVEST</sequence>
<reference evidence="3" key="1">
    <citation type="journal article" date="2019" name="Int. J. Syst. Evol. Microbiol.">
        <title>The Global Catalogue of Microorganisms (GCM) 10K type strain sequencing project: providing services to taxonomists for standard genome sequencing and annotation.</title>
        <authorList>
            <consortium name="The Broad Institute Genomics Platform"/>
            <consortium name="The Broad Institute Genome Sequencing Center for Infectious Disease"/>
            <person name="Wu L."/>
            <person name="Ma J."/>
        </authorList>
    </citation>
    <scope>NUCLEOTIDE SEQUENCE [LARGE SCALE GENOMIC DNA]</scope>
    <source>
        <strain evidence="3">NBRC 108755</strain>
    </source>
</reference>
<evidence type="ECO:0000259" key="1">
    <source>
        <dbReference type="Pfam" id="PF18476"/>
    </source>
</evidence>
<name>A0ABQ6JUT8_9MICO</name>
<organism evidence="2 3">
    <name type="scientific">Homoserinibacter gongjuensis</name>
    <dbReference type="NCBI Taxonomy" id="1162968"/>
    <lineage>
        <taxon>Bacteria</taxon>
        <taxon>Bacillati</taxon>
        <taxon>Actinomycetota</taxon>
        <taxon>Actinomycetes</taxon>
        <taxon>Micrococcales</taxon>
        <taxon>Microbacteriaceae</taxon>
        <taxon>Homoserinibacter</taxon>
    </lineage>
</organism>
<dbReference type="Pfam" id="PF18476">
    <property type="entry name" value="PIN_8"/>
    <property type="match status" value="1"/>
</dbReference>